<dbReference type="Proteomes" id="UP001341840">
    <property type="component" value="Unassembled WGS sequence"/>
</dbReference>
<feature type="region of interest" description="Disordered" evidence="1">
    <location>
        <begin position="161"/>
        <end position="181"/>
    </location>
</feature>
<proteinExistence type="predicted"/>
<evidence type="ECO:0000313" key="3">
    <source>
        <dbReference type="Proteomes" id="UP001341840"/>
    </source>
</evidence>
<dbReference type="PANTHER" id="PTHR35318">
    <property type="entry name" value="BNAA10G08410D PROTEIN"/>
    <property type="match status" value="1"/>
</dbReference>
<organism evidence="2 3">
    <name type="scientific">Stylosanthes scabra</name>
    <dbReference type="NCBI Taxonomy" id="79078"/>
    <lineage>
        <taxon>Eukaryota</taxon>
        <taxon>Viridiplantae</taxon>
        <taxon>Streptophyta</taxon>
        <taxon>Embryophyta</taxon>
        <taxon>Tracheophyta</taxon>
        <taxon>Spermatophyta</taxon>
        <taxon>Magnoliopsida</taxon>
        <taxon>eudicotyledons</taxon>
        <taxon>Gunneridae</taxon>
        <taxon>Pentapetalae</taxon>
        <taxon>rosids</taxon>
        <taxon>fabids</taxon>
        <taxon>Fabales</taxon>
        <taxon>Fabaceae</taxon>
        <taxon>Papilionoideae</taxon>
        <taxon>50 kb inversion clade</taxon>
        <taxon>dalbergioids sensu lato</taxon>
        <taxon>Dalbergieae</taxon>
        <taxon>Pterocarpus clade</taxon>
        <taxon>Stylosanthes</taxon>
    </lineage>
</organism>
<dbReference type="EMBL" id="JASCZI010272019">
    <property type="protein sequence ID" value="MED6219273.1"/>
    <property type="molecule type" value="Genomic_DNA"/>
</dbReference>
<accession>A0ABU6ZCC2</accession>
<feature type="region of interest" description="Disordered" evidence="1">
    <location>
        <begin position="48"/>
        <end position="120"/>
    </location>
</feature>
<keyword evidence="3" id="KW-1185">Reference proteome</keyword>
<evidence type="ECO:0000256" key="1">
    <source>
        <dbReference type="SAM" id="MobiDB-lite"/>
    </source>
</evidence>
<sequence>MKYLLEFVTCCALPTLHPDDEKSLVLPTTPTPSPTTSQVGVNNLHGSRMRRRVKRPKKKNGGPDWRPSLGAIFEDNTTTETMPPPPVRDGRRRSTTMVASEKDVKRKSNNGGRRIAVPPVNNVNVHPRSRSDRYYRLGLLEKLDARHSYRILRQPSKLELVHEKSDNVRSENPQPMDSQYG</sequence>
<reference evidence="2 3" key="1">
    <citation type="journal article" date="2023" name="Plants (Basel)">
        <title>Bridging the Gap: Combining Genomics and Transcriptomics Approaches to Understand Stylosanthes scabra, an Orphan Legume from the Brazilian Caatinga.</title>
        <authorList>
            <person name="Ferreira-Neto J.R.C."/>
            <person name="da Silva M.D."/>
            <person name="Binneck E."/>
            <person name="de Melo N.F."/>
            <person name="da Silva R.H."/>
            <person name="de Melo A.L.T.M."/>
            <person name="Pandolfi V."/>
            <person name="Bustamante F.O."/>
            <person name="Brasileiro-Vidal A.C."/>
            <person name="Benko-Iseppon A.M."/>
        </authorList>
    </citation>
    <scope>NUCLEOTIDE SEQUENCE [LARGE SCALE GENOMIC DNA]</scope>
    <source>
        <tissue evidence="2">Leaves</tissue>
    </source>
</reference>
<feature type="compositionally biased region" description="Polar residues" evidence="1">
    <location>
        <begin position="170"/>
        <end position="181"/>
    </location>
</feature>
<feature type="compositionally biased region" description="Basic residues" evidence="1">
    <location>
        <begin position="48"/>
        <end position="60"/>
    </location>
</feature>
<evidence type="ECO:0000313" key="2">
    <source>
        <dbReference type="EMBL" id="MED6219273.1"/>
    </source>
</evidence>
<gene>
    <name evidence="2" type="ORF">PIB30_034288</name>
</gene>
<dbReference type="PANTHER" id="PTHR35318:SF2">
    <property type="entry name" value="OS08G0138900 PROTEIN"/>
    <property type="match status" value="1"/>
</dbReference>
<protein>
    <submittedName>
        <fullName evidence="2">Uncharacterized protein</fullName>
    </submittedName>
</protein>
<comment type="caution">
    <text evidence="2">The sequence shown here is derived from an EMBL/GenBank/DDBJ whole genome shotgun (WGS) entry which is preliminary data.</text>
</comment>
<name>A0ABU6ZCC2_9FABA</name>